<dbReference type="InterPro" id="IPR050093">
    <property type="entry name" value="ABC_SmlMolc_Importer"/>
</dbReference>
<dbReference type="PROSITE" id="PS00211">
    <property type="entry name" value="ABC_TRANSPORTER_1"/>
    <property type="match status" value="1"/>
</dbReference>
<evidence type="ECO:0000313" key="9">
    <source>
        <dbReference type="EMBL" id="NYF80927.1"/>
    </source>
</evidence>
<dbReference type="GO" id="GO:0016887">
    <property type="term" value="F:ATP hydrolysis activity"/>
    <property type="evidence" value="ECO:0007669"/>
    <property type="project" value="InterPro"/>
</dbReference>
<dbReference type="PANTHER" id="PTHR42781:SF1">
    <property type="entry name" value="THIAMINE IMPORT ATP-BINDING PROTEIN THIQ"/>
    <property type="match status" value="1"/>
</dbReference>
<gene>
    <name evidence="9" type="ORF">HDF17_003247</name>
</gene>
<evidence type="ECO:0000256" key="3">
    <source>
        <dbReference type="ARBA" id="ARBA00022519"/>
    </source>
</evidence>
<evidence type="ECO:0000259" key="8">
    <source>
        <dbReference type="PROSITE" id="PS50893"/>
    </source>
</evidence>
<dbReference type="AlphaFoldDB" id="A0A7Y9PJE1"/>
<dbReference type="SMART" id="SM00382">
    <property type="entry name" value="AAA"/>
    <property type="match status" value="1"/>
</dbReference>
<dbReference type="Gene3D" id="3.40.50.300">
    <property type="entry name" value="P-loop containing nucleotide triphosphate hydrolases"/>
    <property type="match status" value="1"/>
</dbReference>
<evidence type="ECO:0000256" key="5">
    <source>
        <dbReference type="ARBA" id="ARBA00022840"/>
    </source>
</evidence>
<dbReference type="InterPro" id="IPR027417">
    <property type="entry name" value="P-loop_NTPase"/>
</dbReference>
<accession>A0A7Y9PJE1</accession>
<dbReference type="InterPro" id="IPR017871">
    <property type="entry name" value="ABC_transporter-like_CS"/>
</dbReference>
<dbReference type="InterPro" id="IPR003439">
    <property type="entry name" value="ABC_transporter-like_ATP-bd"/>
</dbReference>
<dbReference type="InterPro" id="IPR003593">
    <property type="entry name" value="AAA+_ATPase"/>
</dbReference>
<evidence type="ECO:0000256" key="1">
    <source>
        <dbReference type="ARBA" id="ARBA00022448"/>
    </source>
</evidence>
<dbReference type="Pfam" id="PF00005">
    <property type="entry name" value="ABC_tran"/>
    <property type="match status" value="1"/>
</dbReference>
<dbReference type="GO" id="GO:0005524">
    <property type="term" value="F:ATP binding"/>
    <property type="evidence" value="ECO:0007669"/>
    <property type="project" value="UniProtKB-KW"/>
</dbReference>
<sequence>MGGVEFAKVSYALPDGRFLLRDISLRLEEGTTTALLGRSGSGKTTLLRMVNGLVMPTAGEVLVAGKATGSSDMVELRRGIGYVIQETGLFPHMTVERNAGLALELAGQDRGAIVARVKDVLIGVGMDLAEFQGRYPWQLSGGQRQRVGLARALATDPAVLLMDEPFGALDPMTRAEMQTMVRQLFERVKKTVLLVTHDLDEALYLAQRVVFLAEGKVVADILAKDVLRSEDPQVKAYVQAVHRGVPV</sequence>
<dbReference type="Proteomes" id="UP000589520">
    <property type="component" value="Unassembled WGS sequence"/>
</dbReference>
<reference evidence="9 10" key="1">
    <citation type="submission" date="2020-07" db="EMBL/GenBank/DDBJ databases">
        <title>Genomic Encyclopedia of Type Strains, Phase IV (KMG-V): Genome sequencing to study the core and pangenomes of soil and plant-associated prokaryotes.</title>
        <authorList>
            <person name="Whitman W."/>
        </authorList>
    </citation>
    <scope>NUCLEOTIDE SEQUENCE [LARGE SCALE GENOMIC DNA]</scope>
    <source>
        <strain evidence="9 10">X4EP2</strain>
    </source>
</reference>
<keyword evidence="4" id="KW-0547">Nucleotide-binding</keyword>
<keyword evidence="5 9" id="KW-0067">ATP-binding</keyword>
<dbReference type="EMBL" id="JACCCW010000002">
    <property type="protein sequence ID" value="NYF80927.1"/>
    <property type="molecule type" value="Genomic_DNA"/>
</dbReference>
<comment type="caution">
    <text evidence="9">The sequence shown here is derived from an EMBL/GenBank/DDBJ whole genome shotgun (WGS) entry which is preliminary data.</text>
</comment>
<dbReference type="SUPFAM" id="SSF52540">
    <property type="entry name" value="P-loop containing nucleoside triphosphate hydrolases"/>
    <property type="match status" value="1"/>
</dbReference>
<proteinExistence type="predicted"/>
<feature type="domain" description="ABC transporter" evidence="8">
    <location>
        <begin position="4"/>
        <end position="239"/>
    </location>
</feature>
<evidence type="ECO:0000256" key="7">
    <source>
        <dbReference type="ARBA" id="ARBA00023136"/>
    </source>
</evidence>
<organism evidence="9 10">
    <name type="scientific">Granulicella arctica</name>
    <dbReference type="NCBI Taxonomy" id="940613"/>
    <lineage>
        <taxon>Bacteria</taxon>
        <taxon>Pseudomonadati</taxon>
        <taxon>Acidobacteriota</taxon>
        <taxon>Terriglobia</taxon>
        <taxon>Terriglobales</taxon>
        <taxon>Acidobacteriaceae</taxon>
        <taxon>Granulicella</taxon>
    </lineage>
</organism>
<keyword evidence="6" id="KW-1278">Translocase</keyword>
<dbReference type="PANTHER" id="PTHR42781">
    <property type="entry name" value="SPERMIDINE/PUTRESCINE IMPORT ATP-BINDING PROTEIN POTA"/>
    <property type="match status" value="1"/>
</dbReference>
<keyword evidence="3" id="KW-0997">Cell inner membrane</keyword>
<name>A0A7Y9PJE1_9BACT</name>
<keyword evidence="1" id="KW-0813">Transport</keyword>
<evidence type="ECO:0000256" key="6">
    <source>
        <dbReference type="ARBA" id="ARBA00022967"/>
    </source>
</evidence>
<keyword evidence="2" id="KW-1003">Cell membrane</keyword>
<keyword evidence="10" id="KW-1185">Reference proteome</keyword>
<protein>
    <submittedName>
        <fullName evidence="9">Osmoprotectant transport system ATP-binding protein</fullName>
    </submittedName>
</protein>
<evidence type="ECO:0000256" key="2">
    <source>
        <dbReference type="ARBA" id="ARBA00022475"/>
    </source>
</evidence>
<keyword evidence="7" id="KW-0472">Membrane</keyword>
<dbReference type="RefSeq" id="WP_348640894.1">
    <property type="nucleotide sequence ID" value="NZ_JACCCW010000002.1"/>
</dbReference>
<evidence type="ECO:0000313" key="10">
    <source>
        <dbReference type="Proteomes" id="UP000589520"/>
    </source>
</evidence>
<dbReference type="PROSITE" id="PS50893">
    <property type="entry name" value="ABC_TRANSPORTER_2"/>
    <property type="match status" value="1"/>
</dbReference>
<evidence type="ECO:0000256" key="4">
    <source>
        <dbReference type="ARBA" id="ARBA00022741"/>
    </source>
</evidence>